<reference evidence="2" key="1">
    <citation type="journal article" date="2015" name="Proc. Natl. Acad. Sci. U.S.A.">
        <title>Networks of energetic and metabolic interactions define dynamics in microbial communities.</title>
        <authorList>
            <person name="Embree M."/>
            <person name="Liu J.K."/>
            <person name="Al-Bassam M.M."/>
            <person name="Zengler K."/>
        </authorList>
    </citation>
    <scope>NUCLEOTIDE SEQUENCE</scope>
</reference>
<organism evidence="2">
    <name type="scientific">hydrocarbon metagenome</name>
    <dbReference type="NCBI Taxonomy" id="938273"/>
    <lineage>
        <taxon>unclassified sequences</taxon>
        <taxon>metagenomes</taxon>
        <taxon>ecological metagenomes</taxon>
    </lineage>
</organism>
<comment type="caution">
    <text evidence="2">The sequence shown here is derived from an EMBL/GenBank/DDBJ whole genome shotgun (WGS) entry which is preliminary data.</text>
</comment>
<feature type="region of interest" description="Disordered" evidence="1">
    <location>
        <begin position="85"/>
        <end position="111"/>
    </location>
</feature>
<sequence length="111" mass="12206">MGSLEDKVAGLSPEDRRAAEQFIDYLLMKSATARTEAPSLHPFVAGNPAATEISPCIIAPDLHPSPAPQAGDRFPLLGDLRIRESPNSRDEQVLQERPHRKDPGLLLDWID</sequence>
<dbReference type="EMBL" id="LNQE01001642">
    <property type="protein sequence ID" value="KUG14570.1"/>
    <property type="molecule type" value="Genomic_DNA"/>
</dbReference>
<proteinExistence type="predicted"/>
<evidence type="ECO:0008006" key="3">
    <source>
        <dbReference type="Google" id="ProtNLM"/>
    </source>
</evidence>
<name>A0A0W8F0Y0_9ZZZZ</name>
<accession>A0A0W8F0Y0</accession>
<evidence type="ECO:0000256" key="1">
    <source>
        <dbReference type="SAM" id="MobiDB-lite"/>
    </source>
</evidence>
<gene>
    <name evidence="2" type="ORF">ASZ90_015792</name>
</gene>
<protein>
    <recommendedName>
        <fullName evidence="3">DUF2281 domain-containing protein</fullName>
    </recommendedName>
</protein>
<dbReference type="AlphaFoldDB" id="A0A0W8F0Y0"/>
<feature type="compositionally biased region" description="Basic and acidic residues" evidence="1">
    <location>
        <begin position="85"/>
        <end position="103"/>
    </location>
</feature>
<evidence type="ECO:0000313" key="2">
    <source>
        <dbReference type="EMBL" id="KUG14570.1"/>
    </source>
</evidence>